<evidence type="ECO:0008006" key="7">
    <source>
        <dbReference type="Google" id="ProtNLM"/>
    </source>
</evidence>
<keyword evidence="2" id="KW-0406">Ion transport</keyword>
<dbReference type="GO" id="GO:0051453">
    <property type="term" value="P:regulation of intracellular pH"/>
    <property type="evidence" value="ECO:0007669"/>
    <property type="project" value="TreeGrafter"/>
</dbReference>
<reference evidence="5 6" key="1">
    <citation type="journal article" date="2015" name="Sci. Rep.">
        <title>Genome of the facultative scuticociliatosis pathogen Pseudocohnilembus persalinus provides insight into its virulence through horizontal gene transfer.</title>
        <authorList>
            <person name="Xiong J."/>
            <person name="Wang G."/>
            <person name="Cheng J."/>
            <person name="Tian M."/>
            <person name="Pan X."/>
            <person name="Warren A."/>
            <person name="Jiang C."/>
            <person name="Yuan D."/>
            <person name="Miao W."/>
        </authorList>
    </citation>
    <scope>NUCLEOTIDE SEQUENCE [LARGE SCALE GENOMIC DNA]</scope>
    <source>
        <strain evidence="5">36N120E</strain>
    </source>
</reference>
<feature type="compositionally biased region" description="Polar residues" evidence="3">
    <location>
        <begin position="854"/>
        <end position="886"/>
    </location>
</feature>
<name>A0A0V0QN92_PSEPJ</name>
<feature type="transmembrane region" description="Helical" evidence="4">
    <location>
        <begin position="88"/>
        <end position="109"/>
    </location>
</feature>
<evidence type="ECO:0000256" key="1">
    <source>
        <dbReference type="ARBA" id="ARBA00022448"/>
    </source>
</evidence>
<keyword evidence="6" id="KW-1185">Reference proteome</keyword>
<dbReference type="GO" id="GO:0005886">
    <property type="term" value="C:plasma membrane"/>
    <property type="evidence" value="ECO:0007669"/>
    <property type="project" value="TreeGrafter"/>
</dbReference>
<keyword evidence="4" id="KW-0472">Membrane</keyword>
<feature type="region of interest" description="Disordered" evidence="3">
    <location>
        <begin position="854"/>
        <end position="891"/>
    </location>
</feature>
<evidence type="ECO:0000313" key="6">
    <source>
        <dbReference type="Proteomes" id="UP000054937"/>
    </source>
</evidence>
<organism evidence="5 6">
    <name type="scientific">Pseudocohnilembus persalinus</name>
    <name type="common">Ciliate</name>
    <dbReference type="NCBI Taxonomy" id="266149"/>
    <lineage>
        <taxon>Eukaryota</taxon>
        <taxon>Sar</taxon>
        <taxon>Alveolata</taxon>
        <taxon>Ciliophora</taxon>
        <taxon>Intramacronucleata</taxon>
        <taxon>Oligohymenophorea</taxon>
        <taxon>Scuticociliatia</taxon>
        <taxon>Philasterida</taxon>
        <taxon>Pseudocohnilembidae</taxon>
        <taxon>Pseudocohnilembus</taxon>
    </lineage>
</organism>
<protein>
    <recommendedName>
        <fullName evidence="7">Cation/H+ exchanger domain-containing protein</fullName>
    </recommendedName>
</protein>
<dbReference type="AlphaFoldDB" id="A0A0V0QN92"/>
<dbReference type="EMBL" id="LDAU01000126">
    <property type="protein sequence ID" value="KRX03726.1"/>
    <property type="molecule type" value="Genomic_DNA"/>
</dbReference>
<dbReference type="GO" id="GO:0098719">
    <property type="term" value="P:sodium ion import across plasma membrane"/>
    <property type="evidence" value="ECO:0007669"/>
    <property type="project" value="TreeGrafter"/>
</dbReference>
<evidence type="ECO:0000256" key="4">
    <source>
        <dbReference type="SAM" id="Phobius"/>
    </source>
</evidence>
<dbReference type="InParanoid" id="A0A0V0QN92"/>
<feature type="transmembrane region" description="Helical" evidence="4">
    <location>
        <begin position="155"/>
        <end position="178"/>
    </location>
</feature>
<comment type="caution">
    <text evidence="5">The sequence shown here is derived from an EMBL/GenBank/DDBJ whole genome shotgun (WGS) entry which is preliminary data.</text>
</comment>
<dbReference type="Proteomes" id="UP000054937">
    <property type="component" value="Unassembled WGS sequence"/>
</dbReference>
<evidence type="ECO:0000313" key="5">
    <source>
        <dbReference type="EMBL" id="KRX03726.1"/>
    </source>
</evidence>
<sequence>MQGLHRNLMTLSKLDNSSKRILSDEEERIISLFVCGVVMGQYTYQNISQESQKGTVLVFDSIAYCSEAFVFCYLGMSIYNMDSTQIPILFCIIIMFVICLARFFATFLLPCIKFMLGFEQALKIKELKVFWYSGLIRGAIAFAMVLQIKSENKSVLVNAVLVIVVFTITILSSLLQVFSGYVGLQYTQEEEMIKKIYENDEQGELSTFNSIGNYPEDKNKSPNKFQQKLSNFEEHYLRPVFTKGKDQNMQEISLMEFQSSELKKINQQQQNPQLFKEILYQINEAAQQFAGEKVKLQAKQKVVNMGWEGVQKVTAENLESYKQQFQRNWTLSHEKLNSVLQNTRNSQNIKRLINLKMFDKNCYPAQNYVNNILSAPQLANFEEKIENMANQRDQINQQDLIQLNKSFDESEFQFVQFFDEFLYHVIQNKEIKENFSQQDKIKQSLQYLERRFNKEFPFLNNTYNFIELHAEEMNQVLMKRFGLSSQIIESNTQLQDELYFGYVQFENQQKHREDSENLSLREFQQILSEYLNDEEISIKDKIIYKILTLSYKSALNELAQYLKETKQEYQIIYGTKYVWLEMFESFLTRSYVENQELAFYLFVRSMVEKQLKIQIHNVFSHQNLLDFSSSQHNRLKQNSQSSTKLNSNQNILNNQHQHTNINISYNKQNERDENIQIYNDPKDPLNICLNLQHCYKVSQSVFGTQEKQLISDFLDLVRHNINPESGLINFYDFLSLMIQKYQQLVRADKKIKNLNSSKSQEFSDHLYDYSEQENGQQNNEFLHNQKTDRQNLDQIEKQSDIIKEQFEFTLMNNQNDEKEKNKSFSFLNQSINSNLLMKNIQFEKKTKLKDNKQLSFSNQNSSLTSNYEKSNSTTISQEQNYQNNTNEDSKNLIKNKSDKQLVFKEKQQQETLQKQQIEKLLQNQLQIQIQDKAILKLKQFLKLIFSKKDPQLQQISQDKIKSYQQKILCIFSSKISQLIEAIVNQDKIMWLDLLLIENPTQKQLENVECIEREYKYTQQDLLNQYMEDNQQQLEKNSINNNCNNYSNSQGNKQEINLTCFQKIKPQVQQISNKILETQELSHAIGKLIACIKNGITQQTEQNR</sequence>
<feature type="transmembrane region" description="Helical" evidence="4">
    <location>
        <begin position="129"/>
        <end position="148"/>
    </location>
</feature>
<proteinExistence type="predicted"/>
<dbReference type="InterPro" id="IPR018422">
    <property type="entry name" value="Cation/H_exchanger_CPA1"/>
</dbReference>
<gene>
    <name evidence="5" type="ORF">PPERSA_04234</name>
</gene>
<dbReference type="PANTHER" id="PTHR10110:SF187">
    <property type="entry name" value="SODIUM_HYDROGEN EXCHANGER"/>
    <property type="match status" value="1"/>
</dbReference>
<keyword evidence="1" id="KW-0813">Transport</keyword>
<evidence type="ECO:0000256" key="3">
    <source>
        <dbReference type="SAM" id="MobiDB-lite"/>
    </source>
</evidence>
<keyword evidence="4" id="KW-1133">Transmembrane helix</keyword>
<evidence type="ECO:0000256" key="2">
    <source>
        <dbReference type="ARBA" id="ARBA00023065"/>
    </source>
</evidence>
<dbReference type="GO" id="GO:0015386">
    <property type="term" value="F:potassium:proton antiporter activity"/>
    <property type="evidence" value="ECO:0007669"/>
    <property type="project" value="TreeGrafter"/>
</dbReference>
<dbReference type="PANTHER" id="PTHR10110">
    <property type="entry name" value="SODIUM/HYDROGEN EXCHANGER"/>
    <property type="match status" value="1"/>
</dbReference>
<keyword evidence="4" id="KW-0812">Transmembrane</keyword>
<dbReference type="GO" id="GO:0015385">
    <property type="term" value="F:sodium:proton antiporter activity"/>
    <property type="evidence" value="ECO:0007669"/>
    <property type="project" value="InterPro"/>
</dbReference>
<accession>A0A0V0QN92</accession>